<keyword evidence="3" id="KW-1185">Reference proteome</keyword>
<proteinExistence type="predicted"/>
<comment type="caution">
    <text evidence="2">The sequence shown here is derived from an EMBL/GenBank/DDBJ whole genome shotgun (WGS) entry which is preliminary data.</text>
</comment>
<accession>A0A5J9TLG7</accession>
<protein>
    <submittedName>
        <fullName evidence="2">Uncharacterized protein</fullName>
    </submittedName>
</protein>
<evidence type="ECO:0000313" key="3">
    <source>
        <dbReference type="Proteomes" id="UP000324897"/>
    </source>
</evidence>
<dbReference type="Gramene" id="TVT97155">
    <property type="protein sequence ID" value="TVT97155"/>
    <property type="gene ID" value="EJB05_57606"/>
</dbReference>
<feature type="non-terminal residue" evidence="2">
    <location>
        <position position="1"/>
    </location>
</feature>
<sequence length="79" mass="8609">MAGHHAMQAANYASFTLDHARRLKDELAKLKVELTEAKKAVVESAKAAAAADVERANVAAVQEFLGSDEYERHLTEEAL</sequence>
<dbReference type="AlphaFoldDB" id="A0A5J9TLG7"/>
<reference evidence="2 3" key="1">
    <citation type="journal article" date="2019" name="Sci. Rep.">
        <title>A high-quality genome of Eragrostis curvula grass provides insights into Poaceae evolution and supports new strategies to enhance forage quality.</title>
        <authorList>
            <person name="Carballo J."/>
            <person name="Santos B.A.C.M."/>
            <person name="Zappacosta D."/>
            <person name="Garbus I."/>
            <person name="Selva J.P."/>
            <person name="Gallo C.A."/>
            <person name="Diaz A."/>
            <person name="Albertini E."/>
            <person name="Caccamo M."/>
            <person name="Echenique V."/>
        </authorList>
    </citation>
    <scope>NUCLEOTIDE SEQUENCE [LARGE SCALE GENOMIC DNA]</scope>
    <source>
        <strain evidence="3">cv. Victoria</strain>
        <tissue evidence="2">Leaf</tissue>
    </source>
</reference>
<dbReference type="EMBL" id="RWGY01001061">
    <property type="protein sequence ID" value="TVT97155.1"/>
    <property type="molecule type" value="Genomic_DNA"/>
</dbReference>
<dbReference type="Proteomes" id="UP000324897">
    <property type="component" value="Chromosome 3"/>
</dbReference>
<gene>
    <name evidence="2" type="ORF">EJB05_45635</name>
    <name evidence="1" type="ORF">EJB05_57606</name>
</gene>
<dbReference type="Gramene" id="TVU12017">
    <property type="protein sequence ID" value="TVU12017"/>
    <property type="gene ID" value="EJB05_45635"/>
</dbReference>
<evidence type="ECO:0000313" key="1">
    <source>
        <dbReference type="EMBL" id="TVT97155.1"/>
    </source>
</evidence>
<evidence type="ECO:0000313" key="2">
    <source>
        <dbReference type="EMBL" id="TVU12017.1"/>
    </source>
</evidence>
<organism evidence="2 3">
    <name type="scientific">Eragrostis curvula</name>
    <name type="common">weeping love grass</name>
    <dbReference type="NCBI Taxonomy" id="38414"/>
    <lineage>
        <taxon>Eukaryota</taxon>
        <taxon>Viridiplantae</taxon>
        <taxon>Streptophyta</taxon>
        <taxon>Embryophyta</taxon>
        <taxon>Tracheophyta</taxon>
        <taxon>Spermatophyta</taxon>
        <taxon>Magnoliopsida</taxon>
        <taxon>Liliopsida</taxon>
        <taxon>Poales</taxon>
        <taxon>Poaceae</taxon>
        <taxon>PACMAD clade</taxon>
        <taxon>Chloridoideae</taxon>
        <taxon>Eragrostideae</taxon>
        <taxon>Eragrostidinae</taxon>
        <taxon>Eragrostis</taxon>
    </lineage>
</organism>
<dbReference type="EMBL" id="RWGY01000039">
    <property type="protein sequence ID" value="TVU12017.1"/>
    <property type="molecule type" value="Genomic_DNA"/>
</dbReference>
<name>A0A5J9TLG7_9POAL</name>